<evidence type="ECO:0000256" key="2">
    <source>
        <dbReference type="ARBA" id="ARBA00012754"/>
    </source>
</evidence>
<evidence type="ECO:0000259" key="8">
    <source>
        <dbReference type="Pfam" id="PF22666"/>
    </source>
</evidence>
<dbReference type="InterPro" id="IPR013783">
    <property type="entry name" value="Ig-like_fold"/>
</dbReference>
<dbReference type="InterPro" id="IPR036156">
    <property type="entry name" value="Beta-gal/glucu_dom_sf"/>
</dbReference>
<dbReference type="GeneID" id="25739756"/>
<dbReference type="InterPro" id="IPR008979">
    <property type="entry name" value="Galactose-bd-like_sf"/>
</dbReference>
<dbReference type="SUPFAM" id="SSF49785">
    <property type="entry name" value="Galactose-binding domain-like"/>
    <property type="match status" value="1"/>
</dbReference>
<dbReference type="InterPro" id="IPR041625">
    <property type="entry name" value="Beta-mannosidase_Ig"/>
</dbReference>
<dbReference type="FunFam" id="3.20.20.80:FF:000050">
    <property type="entry name" value="Beta-mannosidase B"/>
    <property type="match status" value="1"/>
</dbReference>
<keyword evidence="3 9" id="KW-0378">Hydrolase</keyword>
<dbReference type="Gene3D" id="2.60.40.10">
    <property type="entry name" value="Immunoglobulins"/>
    <property type="match status" value="1"/>
</dbReference>
<keyword evidence="4" id="KW-0325">Glycoprotein</keyword>
<dbReference type="EC" id="3.2.1.25" evidence="2"/>
<evidence type="ECO:0000256" key="3">
    <source>
        <dbReference type="ARBA" id="ARBA00022801"/>
    </source>
</evidence>
<dbReference type="Proteomes" id="UP000054498">
    <property type="component" value="Unassembled WGS sequence"/>
</dbReference>
<dbReference type="Pfam" id="PF22666">
    <property type="entry name" value="Glyco_hydro_2_N2"/>
    <property type="match status" value="1"/>
</dbReference>
<keyword evidence="10" id="KW-1185">Reference proteome</keyword>
<feature type="compositionally biased region" description="Low complexity" evidence="6">
    <location>
        <begin position="1117"/>
        <end position="1129"/>
    </location>
</feature>
<proteinExistence type="predicted"/>
<dbReference type="PANTHER" id="PTHR43730:SF1">
    <property type="entry name" value="BETA-MANNOSIDASE"/>
    <property type="match status" value="1"/>
</dbReference>
<evidence type="ECO:0000313" key="10">
    <source>
        <dbReference type="Proteomes" id="UP000054498"/>
    </source>
</evidence>
<dbReference type="GO" id="GO:0004567">
    <property type="term" value="F:beta-mannosidase activity"/>
    <property type="evidence" value="ECO:0007669"/>
    <property type="project" value="UniProtKB-EC"/>
</dbReference>
<reference evidence="9 10" key="1">
    <citation type="journal article" date="2013" name="BMC Genomics">
        <title>Reconstruction of the lipid metabolism for the microalga Monoraphidium neglectum from its genome sequence reveals characteristics suitable for biofuel production.</title>
        <authorList>
            <person name="Bogen C."/>
            <person name="Al-Dilaimi A."/>
            <person name="Albersmeier A."/>
            <person name="Wichmann J."/>
            <person name="Grundmann M."/>
            <person name="Rupp O."/>
            <person name="Lauersen K.J."/>
            <person name="Blifernez-Klassen O."/>
            <person name="Kalinowski J."/>
            <person name="Goesmann A."/>
            <person name="Mussgnug J.H."/>
            <person name="Kruse O."/>
        </authorList>
    </citation>
    <scope>NUCLEOTIDE SEQUENCE [LARGE SCALE GENOMIC DNA]</scope>
    <source>
        <strain evidence="9 10">SAG 48.87</strain>
    </source>
</reference>
<dbReference type="InterPro" id="IPR054593">
    <property type="entry name" value="Beta-mannosidase-like_N2"/>
</dbReference>
<keyword evidence="5 9" id="KW-0326">Glycosidase</keyword>
<dbReference type="AlphaFoldDB" id="A0A0D2MD07"/>
<accession>A0A0D2MD07</accession>
<dbReference type="InterPro" id="IPR017853">
    <property type="entry name" value="GH"/>
</dbReference>
<gene>
    <name evidence="9" type="ORF">MNEG_6880</name>
</gene>
<evidence type="ECO:0000256" key="5">
    <source>
        <dbReference type="ARBA" id="ARBA00023295"/>
    </source>
</evidence>
<evidence type="ECO:0000259" key="7">
    <source>
        <dbReference type="Pfam" id="PF17753"/>
    </source>
</evidence>
<dbReference type="SUPFAM" id="SSF49303">
    <property type="entry name" value="beta-Galactosidase/glucuronidase domain"/>
    <property type="match status" value="1"/>
</dbReference>
<evidence type="ECO:0000256" key="6">
    <source>
        <dbReference type="SAM" id="MobiDB-lite"/>
    </source>
</evidence>
<sequence>MLLDGLSWGISNGNGSISLRSSLPAYPVNLLQKEGIIQDPLYRFGEIETRWVALDTWTFAAVFTPTEELLARSSVDLVLDGVDTFASVYLNGELLAKLENFHRRYTLPAKQWLQSGANTLRITLHPAIPIAIERKKNHPYWIPTVTQLGNTDAYNFARKPAYDFGWDWGPGLAASGIFGGVSLLGYDSAVLRSAHVRQARQPNGDFLLRVEAQLLAPDAGDHGVLSAELPALTGLKAAAQLKIAPSDAARGLVTGPILEIAVPASSVKLWWPVGYGEQPLYRLVVKFTPNATLDAAAGDAKVDGSSAAAAASPAPSVLERRVGFRTVELVEKPLSEAASELLSGAGGGWANSVKPGGGGRACAGMSNCGQYGWVDGKKWTFVSEALAAPNEVYPVSGYDFPGAYPNSSMPGGDNPWWNQKLGVWTGWGGPNLADRIEGESMYFKVNGVPIYAKGSNIIPFHTIPANATPELIASTVDLALDSRMNMLRVWGGGWYMPEQFYDLADEKGLLVWQETMFACASYPRDDKFMAEVKAEVEQQIRRIGGHPSVVIWGGNNEIETSLEWYRETQNNPALFVHDYTELFVAAIGGLMQELVPETPFVDSSPSNGVISRKPYIKRWGGAWDPRYGDVHHYDYNADCQNFKNYPMAKFVSEHGWPSFPTWPTFKAATADEDWAVGSPGMEFRQRHYNKTLEMTDQYMKHFRLPASWQGATKDESFAKWKQYLYMNHVQQAMCIDTAFSYWRRLRSEPKGLTMGILYWQLNDVWAGASWSGIDYEGRYKPMQYRVKHQFADFVVQTVLDNGRAHVFVVSDDMLPTTATLDISIFRLASPDGEACAAPAVTTGGAAAAPPTTAAVKVKGSAGRRLKGRGPPHAPFADPLPASGPATTEEAPSLAAAAPDSPPAWARRITVGVPALNAAIVLNATVAEVLRSVPGCTESTCFLRVTATTEPTKFKPTQTSTSDLFFVNFKDLALAEPKITTSGFAQDAPDAVSFDLAAADAAALLVVAETDLKGRFDDNMVNLPPCGAARLTFKAEKGSNVTVAQLKASLTLAHLYGNQEPAETSRQPEADPEAIAIAAAVAAAMAPAPAASGAAAEAEAGEVLGPMVAAAAVKPAAKAAAKGPKAVAAAQDKPSLRRRSW</sequence>
<dbReference type="Gene3D" id="2.60.120.260">
    <property type="entry name" value="Galactose-binding domain-like"/>
    <property type="match status" value="1"/>
</dbReference>
<evidence type="ECO:0000256" key="4">
    <source>
        <dbReference type="ARBA" id="ARBA00023180"/>
    </source>
</evidence>
<dbReference type="SUPFAM" id="SSF51445">
    <property type="entry name" value="(Trans)glycosidases"/>
    <property type="match status" value="1"/>
</dbReference>
<dbReference type="RefSeq" id="XP_013900099.1">
    <property type="nucleotide sequence ID" value="XM_014044645.1"/>
</dbReference>
<protein>
    <recommendedName>
        <fullName evidence="2">beta-mannosidase</fullName>
        <ecNumber evidence="2">3.2.1.25</ecNumber>
    </recommendedName>
</protein>
<dbReference type="OrthoDB" id="2866996at2759"/>
<feature type="domain" description="Beta-mannosidase Ig-fold" evidence="7">
    <location>
        <begin position="973"/>
        <end position="1055"/>
    </location>
</feature>
<feature type="region of interest" description="Disordered" evidence="6">
    <location>
        <begin position="859"/>
        <end position="899"/>
    </location>
</feature>
<dbReference type="InterPro" id="IPR050887">
    <property type="entry name" value="Beta-mannosidase_GH2"/>
</dbReference>
<dbReference type="PANTHER" id="PTHR43730">
    <property type="entry name" value="BETA-MANNOSIDASE"/>
    <property type="match status" value="1"/>
</dbReference>
<organism evidence="9 10">
    <name type="scientific">Monoraphidium neglectum</name>
    <dbReference type="NCBI Taxonomy" id="145388"/>
    <lineage>
        <taxon>Eukaryota</taxon>
        <taxon>Viridiplantae</taxon>
        <taxon>Chlorophyta</taxon>
        <taxon>core chlorophytes</taxon>
        <taxon>Chlorophyceae</taxon>
        <taxon>CS clade</taxon>
        <taxon>Sphaeropleales</taxon>
        <taxon>Selenastraceae</taxon>
        <taxon>Monoraphidium</taxon>
    </lineage>
</organism>
<evidence type="ECO:0000313" key="9">
    <source>
        <dbReference type="EMBL" id="KIZ01080.1"/>
    </source>
</evidence>
<feature type="compositionally biased region" description="Low complexity" evidence="6">
    <location>
        <begin position="884"/>
        <end position="899"/>
    </location>
</feature>
<name>A0A0D2MD07_9CHLO</name>
<feature type="domain" description="Beta-mannosidase-like galactose-binding" evidence="8">
    <location>
        <begin position="8"/>
        <end position="178"/>
    </location>
</feature>
<dbReference type="Pfam" id="PF17753">
    <property type="entry name" value="Ig_mannosidase"/>
    <property type="match status" value="1"/>
</dbReference>
<dbReference type="EMBL" id="KK101384">
    <property type="protein sequence ID" value="KIZ01080.1"/>
    <property type="molecule type" value="Genomic_DNA"/>
</dbReference>
<evidence type="ECO:0000256" key="1">
    <source>
        <dbReference type="ARBA" id="ARBA00000829"/>
    </source>
</evidence>
<dbReference type="KEGG" id="mng:MNEG_6880"/>
<comment type="catalytic activity">
    <reaction evidence="1">
        <text>Hydrolysis of terminal, non-reducing beta-D-mannose residues in beta-D-mannosides.</text>
        <dbReference type="EC" id="3.2.1.25"/>
    </reaction>
</comment>
<feature type="region of interest" description="Disordered" evidence="6">
    <location>
        <begin position="1117"/>
        <end position="1140"/>
    </location>
</feature>
<dbReference type="GO" id="GO:0006516">
    <property type="term" value="P:glycoprotein catabolic process"/>
    <property type="evidence" value="ECO:0007669"/>
    <property type="project" value="TreeGrafter"/>
</dbReference>
<dbReference type="STRING" id="145388.A0A0D2MD07"/>
<dbReference type="Gene3D" id="3.20.20.80">
    <property type="entry name" value="Glycosidases"/>
    <property type="match status" value="1"/>
</dbReference>